<feature type="compositionally biased region" description="Polar residues" evidence="1">
    <location>
        <begin position="351"/>
        <end position="380"/>
    </location>
</feature>
<keyword evidence="3" id="KW-1185">Reference proteome</keyword>
<reference evidence="2 3" key="1">
    <citation type="submission" date="2014-04" db="EMBL/GenBank/DDBJ databases">
        <authorList>
            <consortium name="DOE Joint Genome Institute"/>
            <person name="Kuo A."/>
            <person name="Tarkka M."/>
            <person name="Buscot F."/>
            <person name="Kohler A."/>
            <person name="Nagy L.G."/>
            <person name="Floudas D."/>
            <person name="Copeland A."/>
            <person name="Barry K.W."/>
            <person name="Cichocki N."/>
            <person name="Veneault-Fourrey C."/>
            <person name="LaButti K."/>
            <person name="Lindquist E.A."/>
            <person name="Lipzen A."/>
            <person name="Lundell T."/>
            <person name="Morin E."/>
            <person name="Murat C."/>
            <person name="Sun H."/>
            <person name="Tunlid A."/>
            <person name="Henrissat B."/>
            <person name="Grigoriev I.V."/>
            <person name="Hibbett D.S."/>
            <person name="Martin F."/>
            <person name="Nordberg H.P."/>
            <person name="Cantor M.N."/>
            <person name="Hua S.X."/>
        </authorList>
    </citation>
    <scope>NUCLEOTIDE SEQUENCE [LARGE SCALE GENOMIC DNA]</scope>
    <source>
        <strain evidence="2 3">F 1598</strain>
    </source>
</reference>
<organism evidence="2 3">
    <name type="scientific">Piloderma croceum (strain F 1598)</name>
    <dbReference type="NCBI Taxonomy" id="765440"/>
    <lineage>
        <taxon>Eukaryota</taxon>
        <taxon>Fungi</taxon>
        <taxon>Dikarya</taxon>
        <taxon>Basidiomycota</taxon>
        <taxon>Agaricomycotina</taxon>
        <taxon>Agaricomycetes</taxon>
        <taxon>Agaricomycetidae</taxon>
        <taxon>Atheliales</taxon>
        <taxon>Atheliaceae</taxon>
        <taxon>Piloderma</taxon>
    </lineage>
</organism>
<feature type="region of interest" description="Disordered" evidence="1">
    <location>
        <begin position="336"/>
        <end position="393"/>
    </location>
</feature>
<dbReference type="AlphaFoldDB" id="A0A0C3F0S7"/>
<dbReference type="STRING" id="765440.A0A0C3F0S7"/>
<dbReference type="Proteomes" id="UP000054166">
    <property type="component" value="Unassembled WGS sequence"/>
</dbReference>
<dbReference type="EMBL" id="KN833074">
    <property type="protein sequence ID" value="KIM73749.1"/>
    <property type="molecule type" value="Genomic_DNA"/>
</dbReference>
<protein>
    <submittedName>
        <fullName evidence="2">Uncharacterized protein</fullName>
    </submittedName>
</protein>
<reference evidence="3" key="2">
    <citation type="submission" date="2015-01" db="EMBL/GenBank/DDBJ databases">
        <title>Evolutionary Origins and Diversification of the Mycorrhizal Mutualists.</title>
        <authorList>
            <consortium name="DOE Joint Genome Institute"/>
            <consortium name="Mycorrhizal Genomics Consortium"/>
            <person name="Kohler A."/>
            <person name="Kuo A."/>
            <person name="Nagy L.G."/>
            <person name="Floudas D."/>
            <person name="Copeland A."/>
            <person name="Barry K.W."/>
            <person name="Cichocki N."/>
            <person name="Veneault-Fourrey C."/>
            <person name="LaButti K."/>
            <person name="Lindquist E.A."/>
            <person name="Lipzen A."/>
            <person name="Lundell T."/>
            <person name="Morin E."/>
            <person name="Murat C."/>
            <person name="Riley R."/>
            <person name="Ohm R."/>
            <person name="Sun H."/>
            <person name="Tunlid A."/>
            <person name="Henrissat B."/>
            <person name="Grigoriev I.V."/>
            <person name="Hibbett D.S."/>
            <person name="Martin F."/>
        </authorList>
    </citation>
    <scope>NUCLEOTIDE SEQUENCE [LARGE SCALE GENOMIC DNA]</scope>
    <source>
        <strain evidence="3">F 1598</strain>
    </source>
</reference>
<feature type="region of interest" description="Disordered" evidence="1">
    <location>
        <begin position="1"/>
        <end position="66"/>
    </location>
</feature>
<proteinExistence type="predicted"/>
<dbReference type="HOGENOM" id="CLU_037241_0_0_1"/>
<accession>A0A0C3F0S7</accession>
<dbReference type="InParanoid" id="A0A0C3F0S7"/>
<name>A0A0C3F0S7_PILCF</name>
<sequence length="544" mass="61508">MRKERRRKSWKTLNYRKPPQRKRALVTDANTVRSTDQTDDDKEVGQSTVQSVILPKQDSSIQSNPEIQHPSVCSLLSATSFQQASYPSLEDTLELSTQDLHPLESHENSEAYSSLQLVQSHENARSSGSEGGIVEYSSSPSNNLIAALEFLVLPSLRMQKTGQLPFLLRNLRRGFVYRCRLLGISTKPTPFSDEPLKIWLRFRLQTNGAVLEGPQGYSDEHQTCMTSWSCPLCDLHGRFETQVMLQKHIEWDHSEVGTGWMHDNESMWTIILYVPGPCIGQELVAVPIHNQIQREPSRLHSSLHPASIHVPVASPVSPIVQPVVLSLQRSPVYSKLTQQSPLPPHSDIRYGSQTPSKSRSRSATLGSSLPQTREPSSQSPVGDLFGPSAQHPYLPEGSDDSGVHFSCRPGGPRIFYLLNTLPLAPFGLSSWFIVDRAEELFELNDVLDEDKVMQALWSRWILLKCQEFIADYYQVTMAFIDDNWRMIHRAAGWAALRTFLLVFIVNRFLMGSEVAQILRHYERLTKLSLEHTNENSCLQLQISN</sequence>
<evidence type="ECO:0000256" key="1">
    <source>
        <dbReference type="SAM" id="MobiDB-lite"/>
    </source>
</evidence>
<dbReference type="OrthoDB" id="3249923at2759"/>
<feature type="compositionally biased region" description="Polar residues" evidence="1">
    <location>
        <begin position="45"/>
        <end position="66"/>
    </location>
</feature>
<evidence type="ECO:0000313" key="3">
    <source>
        <dbReference type="Proteomes" id="UP000054166"/>
    </source>
</evidence>
<gene>
    <name evidence="2" type="ORF">PILCRDRAFT_828803</name>
</gene>
<evidence type="ECO:0000313" key="2">
    <source>
        <dbReference type="EMBL" id="KIM73749.1"/>
    </source>
</evidence>
<feature type="compositionally biased region" description="Basic residues" evidence="1">
    <location>
        <begin position="1"/>
        <end position="10"/>
    </location>
</feature>